<dbReference type="RefSeq" id="XP_067921647.1">
    <property type="nucleotide sequence ID" value="XM_068066376.1"/>
</dbReference>
<dbReference type="GeneID" id="94429587"/>
<organism evidence="1 2">
    <name type="scientific">Cystoisospora suis</name>
    <dbReference type="NCBI Taxonomy" id="483139"/>
    <lineage>
        <taxon>Eukaryota</taxon>
        <taxon>Sar</taxon>
        <taxon>Alveolata</taxon>
        <taxon>Apicomplexa</taxon>
        <taxon>Conoidasida</taxon>
        <taxon>Coccidia</taxon>
        <taxon>Eucoccidiorida</taxon>
        <taxon>Eimeriorina</taxon>
        <taxon>Sarcocystidae</taxon>
        <taxon>Cystoisospora</taxon>
    </lineage>
</organism>
<gene>
    <name evidence="1" type="ORF">CSUI_006212</name>
</gene>
<dbReference type="Proteomes" id="UP000221165">
    <property type="component" value="Unassembled WGS sequence"/>
</dbReference>
<sequence length="34" mass="3672">LRRAGEEAKALTRQGGLTGQCVRYKLVCPSPPCL</sequence>
<reference evidence="1 2" key="1">
    <citation type="journal article" date="2017" name="Int. J. Parasitol.">
        <title>The genome of the protozoan parasite Cystoisospora suis and a reverse vaccinology approach to identify vaccine candidates.</title>
        <authorList>
            <person name="Palmieri N."/>
            <person name="Shrestha A."/>
            <person name="Ruttkowski B."/>
            <person name="Beck T."/>
            <person name="Vogl C."/>
            <person name="Tomley F."/>
            <person name="Blake D.P."/>
            <person name="Joachim A."/>
        </authorList>
    </citation>
    <scope>NUCLEOTIDE SEQUENCE [LARGE SCALE GENOMIC DNA]</scope>
    <source>
        <strain evidence="1 2">Wien I</strain>
    </source>
</reference>
<name>A0A2C6KUR4_9APIC</name>
<protein>
    <submittedName>
        <fullName evidence="1">Uncharacterized protein</fullName>
    </submittedName>
</protein>
<keyword evidence="2" id="KW-1185">Reference proteome</keyword>
<dbReference type="EMBL" id="MIGC01003101">
    <property type="protein sequence ID" value="PHJ19955.1"/>
    <property type="molecule type" value="Genomic_DNA"/>
</dbReference>
<dbReference type="AlphaFoldDB" id="A0A2C6KUR4"/>
<evidence type="ECO:0000313" key="2">
    <source>
        <dbReference type="Proteomes" id="UP000221165"/>
    </source>
</evidence>
<comment type="caution">
    <text evidence="1">The sequence shown here is derived from an EMBL/GenBank/DDBJ whole genome shotgun (WGS) entry which is preliminary data.</text>
</comment>
<dbReference type="VEuPathDB" id="ToxoDB:CSUI_006212"/>
<feature type="non-terminal residue" evidence="1">
    <location>
        <position position="1"/>
    </location>
</feature>
<proteinExistence type="predicted"/>
<evidence type="ECO:0000313" key="1">
    <source>
        <dbReference type="EMBL" id="PHJ19955.1"/>
    </source>
</evidence>
<accession>A0A2C6KUR4</accession>